<evidence type="ECO:0000313" key="2">
    <source>
        <dbReference type="Proteomes" id="UP000605427"/>
    </source>
</evidence>
<dbReference type="Proteomes" id="UP000605427">
    <property type="component" value="Unassembled WGS sequence"/>
</dbReference>
<sequence length="57" mass="6203">MSMQPGGRVLSIFNRRAAYEGFGVHSEKGDVVKQMQAGAKALRKIGPSRGDREEGIQ</sequence>
<evidence type="ECO:0000313" key="1">
    <source>
        <dbReference type="EMBL" id="GGH67682.1"/>
    </source>
</evidence>
<comment type="caution">
    <text evidence="1">The sequence shown here is derived from an EMBL/GenBank/DDBJ whole genome shotgun (WGS) entry which is preliminary data.</text>
</comment>
<dbReference type="EMBL" id="BMDD01000001">
    <property type="protein sequence ID" value="GGH67682.1"/>
    <property type="molecule type" value="Genomic_DNA"/>
</dbReference>
<proteinExistence type="predicted"/>
<organism evidence="1 2">
    <name type="scientific">Saccharibacillus endophyticus</name>
    <dbReference type="NCBI Taxonomy" id="2060666"/>
    <lineage>
        <taxon>Bacteria</taxon>
        <taxon>Bacillati</taxon>
        <taxon>Bacillota</taxon>
        <taxon>Bacilli</taxon>
        <taxon>Bacillales</taxon>
        <taxon>Paenibacillaceae</taxon>
        <taxon>Saccharibacillus</taxon>
    </lineage>
</organism>
<name>A0ABQ1ZKR5_9BACL</name>
<reference evidence="2" key="1">
    <citation type="journal article" date="2019" name="Int. J. Syst. Evol. Microbiol.">
        <title>The Global Catalogue of Microorganisms (GCM) 10K type strain sequencing project: providing services to taxonomists for standard genome sequencing and annotation.</title>
        <authorList>
            <consortium name="The Broad Institute Genomics Platform"/>
            <consortium name="The Broad Institute Genome Sequencing Center for Infectious Disease"/>
            <person name="Wu L."/>
            <person name="Ma J."/>
        </authorList>
    </citation>
    <scope>NUCLEOTIDE SEQUENCE [LARGE SCALE GENOMIC DNA]</scope>
    <source>
        <strain evidence="2">CCM 8702</strain>
    </source>
</reference>
<gene>
    <name evidence="1" type="ORF">GCM10007362_00910</name>
</gene>
<protein>
    <submittedName>
        <fullName evidence="1">Uncharacterized protein</fullName>
    </submittedName>
</protein>
<accession>A0ABQ1ZKR5</accession>
<keyword evidence="2" id="KW-1185">Reference proteome</keyword>